<dbReference type="EMBL" id="JAFFZM010000012">
    <property type="protein sequence ID" value="MBO8200715.1"/>
    <property type="molecule type" value="Genomic_DNA"/>
</dbReference>
<name>A0ABS3XZ84_9ACTN</name>
<feature type="transmembrane region" description="Helical" evidence="1">
    <location>
        <begin position="69"/>
        <end position="89"/>
    </location>
</feature>
<feature type="transmembrane region" description="Helical" evidence="1">
    <location>
        <begin position="38"/>
        <end position="57"/>
    </location>
</feature>
<keyword evidence="3" id="KW-1185">Reference proteome</keyword>
<reference evidence="2 3" key="1">
    <citation type="submission" date="2021-02" db="EMBL/GenBank/DDBJ databases">
        <title>Streptomyces spirodelae sp. nov., isolated from duckweed.</title>
        <authorList>
            <person name="Saimee Y."/>
            <person name="Duangmal K."/>
        </authorList>
    </citation>
    <scope>NUCLEOTIDE SEQUENCE [LARGE SCALE GENOMIC DNA]</scope>
    <source>
        <strain evidence="2 3">DSM 42105</strain>
    </source>
</reference>
<feature type="transmembrane region" description="Helical" evidence="1">
    <location>
        <begin position="95"/>
        <end position="115"/>
    </location>
</feature>
<sequence length="125" mass="12974">MTRWCKRHPGAVVVGGWAVLNAVLLGVLTGYGESELALLLWAGAFVLLTLAATAVLVSSRRGPRELTDYGVPGDNGAAVVLTAFGLAAGGLMFVYSTWLVIIAAPLLLVAAVFAVRHRGRGGSSR</sequence>
<gene>
    <name evidence="2" type="ORF">JW613_20725</name>
</gene>
<protein>
    <recommendedName>
        <fullName evidence="4">Integral membrane protein</fullName>
    </recommendedName>
</protein>
<comment type="caution">
    <text evidence="2">The sequence shown here is derived from an EMBL/GenBank/DDBJ whole genome shotgun (WGS) entry which is preliminary data.</text>
</comment>
<dbReference type="Proteomes" id="UP000721954">
    <property type="component" value="Unassembled WGS sequence"/>
</dbReference>
<keyword evidence="1" id="KW-0472">Membrane</keyword>
<evidence type="ECO:0000313" key="2">
    <source>
        <dbReference type="EMBL" id="MBO8200715.1"/>
    </source>
</evidence>
<proteinExistence type="predicted"/>
<keyword evidence="1" id="KW-1133">Transmembrane helix</keyword>
<keyword evidence="1" id="KW-0812">Transmembrane</keyword>
<organism evidence="2 3">
    <name type="scientific">Streptomyces smyrnaeus</name>
    <dbReference type="NCBI Taxonomy" id="1387713"/>
    <lineage>
        <taxon>Bacteria</taxon>
        <taxon>Bacillati</taxon>
        <taxon>Actinomycetota</taxon>
        <taxon>Actinomycetes</taxon>
        <taxon>Kitasatosporales</taxon>
        <taxon>Streptomycetaceae</taxon>
        <taxon>Streptomyces</taxon>
    </lineage>
</organism>
<accession>A0ABS3XZ84</accession>
<evidence type="ECO:0008006" key="4">
    <source>
        <dbReference type="Google" id="ProtNLM"/>
    </source>
</evidence>
<evidence type="ECO:0000313" key="3">
    <source>
        <dbReference type="Proteomes" id="UP000721954"/>
    </source>
</evidence>
<feature type="transmembrane region" description="Helical" evidence="1">
    <location>
        <begin position="12"/>
        <end position="32"/>
    </location>
</feature>
<evidence type="ECO:0000256" key="1">
    <source>
        <dbReference type="SAM" id="Phobius"/>
    </source>
</evidence>